<reference evidence="1" key="1">
    <citation type="journal article" date="2019" name="bioRxiv">
        <title>The Genome of the Zebra Mussel, Dreissena polymorpha: A Resource for Invasive Species Research.</title>
        <authorList>
            <person name="McCartney M.A."/>
            <person name="Auch B."/>
            <person name="Kono T."/>
            <person name="Mallez S."/>
            <person name="Zhang Y."/>
            <person name="Obille A."/>
            <person name="Becker A."/>
            <person name="Abrahante J.E."/>
            <person name="Garbe J."/>
            <person name="Badalamenti J.P."/>
            <person name="Herman A."/>
            <person name="Mangelson H."/>
            <person name="Liachko I."/>
            <person name="Sullivan S."/>
            <person name="Sone E.D."/>
            <person name="Koren S."/>
            <person name="Silverstein K.A.T."/>
            <person name="Beckman K.B."/>
            <person name="Gohl D.M."/>
        </authorList>
    </citation>
    <scope>NUCLEOTIDE SEQUENCE</scope>
    <source>
        <strain evidence="1">Duluth1</strain>
        <tissue evidence="1">Whole animal</tissue>
    </source>
</reference>
<protein>
    <submittedName>
        <fullName evidence="1">Uncharacterized protein</fullName>
    </submittedName>
</protein>
<name>A0A9D4MIZ2_DREPO</name>
<dbReference type="EMBL" id="JAIWYP010000001">
    <property type="protein sequence ID" value="KAH3877878.1"/>
    <property type="molecule type" value="Genomic_DNA"/>
</dbReference>
<proteinExistence type="predicted"/>
<comment type="caution">
    <text evidence="1">The sequence shown here is derived from an EMBL/GenBank/DDBJ whole genome shotgun (WGS) entry which is preliminary data.</text>
</comment>
<evidence type="ECO:0000313" key="1">
    <source>
        <dbReference type="EMBL" id="KAH3877878.1"/>
    </source>
</evidence>
<sequence length="52" mass="5734">MGGERGQETTGTDTLKQIPCRVARRNTFTDLRCLEEAGREPMTHTAGEDAII</sequence>
<reference evidence="1" key="2">
    <citation type="submission" date="2020-11" db="EMBL/GenBank/DDBJ databases">
        <authorList>
            <person name="McCartney M.A."/>
            <person name="Auch B."/>
            <person name="Kono T."/>
            <person name="Mallez S."/>
            <person name="Becker A."/>
            <person name="Gohl D.M."/>
            <person name="Silverstein K.A.T."/>
            <person name="Koren S."/>
            <person name="Bechman K.B."/>
            <person name="Herman A."/>
            <person name="Abrahante J.E."/>
            <person name="Garbe J."/>
        </authorList>
    </citation>
    <scope>NUCLEOTIDE SEQUENCE</scope>
    <source>
        <strain evidence="1">Duluth1</strain>
        <tissue evidence="1">Whole animal</tissue>
    </source>
</reference>
<organism evidence="1 2">
    <name type="scientific">Dreissena polymorpha</name>
    <name type="common">Zebra mussel</name>
    <name type="synonym">Mytilus polymorpha</name>
    <dbReference type="NCBI Taxonomy" id="45954"/>
    <lineage>
        <taxon>Eukaryota</taxon>
        <taxon>Metazoa</taxon>
        <taxon>Spiralia</taxon>
        <taxon>Lophotrochozoa</taxon>
        <taxon>Mollusca</taxon>
        <taxon>Bivalvia</taxon>
        <taxon>Autobranchia</taxon>
        <taxon>Heteroconchia</taxon>
        <taxon>Euheterodonta</taxon>
        <taxon>Imparidentia</taxon>
        <taxon>Neoheterodontei</taxon>
        <taxon>Myida</taxon>
        <taxon>Dreissenoidea</taxon>
        <taxon>Dreissenidae</taxon>
        <taxon>Dreissena</taxon>
    </lineage>
</organism>
<keyword evidence="2" id="KW-1185">Reference proteome</keyword>
<evidence type="ECO:0000313" key="2">
    <source>
        <dbReference type="Proteomes" id="UP000828390"/>
    </source>
</evidence>
<gene>
    <name evidence="1" type="ORF">DPMN_001758</name>
</gene>
<accession>A0A9D4MIZ2</accession>
<dbReference type="AlphaFoldDB" id="A0A9D4MIZ2"/>
<dbReference type="Proteomes" id="UP000828390">
    <property type="component" value="Unassembled WGS sequence"/>
</dbReference>